<dbReference type="Proteomes" id="UP000030108">
    <property type="component" value="Unassembled WGS sequence"/>
</dbReference>
<feature type="region of interest" description="Disordered" evidence="1">
    <location>
        <begin position="1"/>
        <end position="67"/>
    </location>
</feature>
<reference evidence="3" key="1">
    <citation type="journal article" date="2014" name="Genome Announc.">
        <title>Draft genome sequence of the plant-pathogenic soil fungus Rhizoctonia solani anastomosis group 3 strain Rhs1AP.</title>
        <authorList>
            <person name="Cubeta M.A."/>
            <person name="Thomas E."/>
            <person name="Dean R.A."/>
            <person name="Jabaji S."/>
            <person name="Neate S.M."/>
            <person name="Tavantzis S."/>
            <person name="Toda T."/>
            <person name="Vilgalys R."/>
            <person name="Bharathan N."/>
            <person name="Fedorova-Abrams N."/>
            <person name="Pakala S.B."/>
            <person name="Pakala S.M."/>
            <person name="Zafar N."/>
            <person name="Joardar V."/>
            <person name="Losada L."/>
            <person name="Nierman W.C."/>
        </authorList>
    </citation>
    <scope>NUCLEOTIDE SEQUENCE [LARGE SCALE GENOMIC DNA]</scope>
    <source>
        <strain evidence="3">AG-3</strain>
    </source>
</reference>
<name>X8JJ18_9AGAM</name>
<feature type="compositionally biased region" description="Acidic residues" evidence="1">
    <location>
        <begin position="25"/>
        <end position="48"/>
    </location>
</feature>
<evidence type="ECO:0000313" key="3">
    <source>
        <dbReference type="Proteomes" id="UP000030108"/>
    </source>
</evidence>
<feature type="non-terminal residue" evidence="2">
    <location>
        <position position="67"/>
    </location>
</feature>
<evidence type="ECO:0000313" key="2">
    <source>
        <dbReference type="EMBL" id="EUC63950.1"/>
    </source>
</evidence>
<proteinExistence type="predicted"/>
<sequence>MLDKFGPYVDDNESDSDTSSGDPGSDLDSDSGSDSEGWTDTDLSEDDPPILSDEGAFVDYGSDSDLD</sequence>
<dbReference type="AlphaFoldDB" id="X8JJ18"/>
<evidence type="ECO:0000256" key="1">
    <source>
        <dbReference type="SAM" id="MobiDB-lite"/>
    </source>
</evidence>
<accession>X8JJ18</accession>
<organism evidence="2 3">
    <name type="scientific">Rhizoctonia solani AG-3 Rhs1AP</name>
    <dbReference type="NCBI Taxonomy" id="1086054"/>
    <lineage>
        <taxon>Eukaryota</taxon>
        <taxon>Fungi</taxon>
        <taxon>Dikarya</taxon>
        <taxon>Basidiomycota</taxon>
        <taxon>Agaricomycotina</taxon>
        <taxon>Agaricomycetes</taxon>
        <taxon>Cantharellales</taxon>
        <taxon>Ceratobasidiaceae</taxon>
        <taxon>Rhizoctonia</taxon>
    </lineage>
</organism>
<protein>
    <submittedName>
        <fullName evidence="2">Uncharacterized protein</fullName>
    </submittedName>
</protein>
<gene>
    <name evidence="2" type="ORF">RSOL_432970</name>
</gene>
<comment type="caution">
    <text evidence="2">The sequence shown here is derived from an EMBL/GenBank/DDBJ whole genome shotgun (WGS) entry which is preliminary data.</text>
</comment>
<dbReference type="EMBL" id="JATN01000314">
    <property type="protein sequence ID" value="EUC63950.1"/>
    <property type="molecule type" value="Genomic_DNA"/>
</dbReference>